<reference evidence="1 2" key="1">
    <citation type="submission" date="2016-11" db="EMBL/GenBank/DDBJ databases">
        <authorList>
            <person name="Jaros S."/>
            <person name="Januszkiewicz K."/>
            <person name="Wedrychowicz H."/>
        </authorList>
    </citation>
    <scope>NUCLEOTIDE SEQUENCE [LARGE SCALE GENOMIC DNA]</scope>
    <source>
        <strain evidence="1 2">DSM 43832</strain>
    </source>
</reference>
<organism evidence="1 2">
    <name type="scientific">Pseudonocardia thermophila</name>
    <dbReference type="NCBI Taxonomy" id="1848"/>
    <lineage>
        <taxon>Bacteria</taxon>
        <taxon>Bacillati</taxon>
        <taxon>Actinomycetota</taxon>
        <taxon>Actinomycetes</taxon>
        <taxon>Pseudonocardiales</taxon>
        <taxon>Pseudonocardiaceae</taxon>
        <taxon>Pseudonocardia</taxon>
    </lineage>
</organism>
<dbReference type="Proteomes" id="UP000184363">
    <property type="component" value="Unassembled WGS sequence"/>
</dbReference>
<dbReference type="RefSeq" id="WP_159444849.1">
    <property type="nucleotide sequence ID" value="NZ_CALGVN010000018.1"/>
</dbReference>
<keyword evidence="2" id="KW-1185">Reference proteome</keyword>
<evidence type="ECO:0000313" key="2">
    <source>
        <dbReference type="Proteomes" id="UP000184363"/>
    </source>
</evidence>
<evidence type="ECO:0000313" key="1">
    <source>
        <dbReference type="EMBL" id="SHK06944.1"/>
    </source>
</evidence>
<dbReference type="AlphaFoldDB" id="A0A1M6PG95"/>
<accession>A0A1M6PG95</accession>
<dbReference type="EMBL" id="FRAP01000002">
    <property type="protein sequence ID" value="SHK06944.1"/>
    <property type="molecule type" value="Genomic_DNA"/>
</dbReference>
<sequence length="50" mass="5577">MTTAEQTPPYGIETADENAFPATPIFDELVGEIARRRAEERGSTEVEQDH</sequence>
<dbReference type="STRING" id="1848.SAMN05443637_102252"/>
<gene>
    <name evidence="1" type="ORF">SAMN05443637_102252</name>
</gene>
<protein>
    <submittedName>
        <fullName evidence="1">Uncharacterized protein</fullName>
    </submittedName>
</protein>
<proteinExistence type="predicted"/>
<name>A0A1M6PG95_PSETH</name>